<keyword evidence="3" id="KW-0731">Sigma factor</keyword>
<dbReference type="PANTHER" id="PTHR43133">
    <property type="entry name" value="RNA POLYMERASE ECF-TYPE SIGMA FACTO"/>
    <property type="match status" value="1"/>
</dbReference>
<evidence type="ECO:0000313" key="8">
    <source>
        <dbReference type="EMBL" id="MQY24048.1"/>
    </source>
</evidence>
<feature type="domain" description="RNA polymerase sigma factor 70 region 4 type 2" evidence="7">
    <location>
        <begin position="184"/>
        <end position="233"/>
    </location>
</feature>
<dbReference type="Gene3D" id="1.10.1740.10">
    <property type="match status" value="1"/>
</dbReference>
<evidence type="ECO:0000256" key="2">
    <source>
        <dbReference type="ARBA" id="ARBA00023015"/>
    </source>
</evidence>
<keyword evidence="2" id="KW-0805">Transcription regulation</keyword>
<dbReference type="GO" id="GO:0016987">
    <property type="term" value="F:sigma factor activity"/>
    <property type="evidence" value="ECO:0007669"/>
    <property type="project" value="UniProtKB-KW"/>
</dbReference>
<comment type="caution">
    <text evidence="8">The sequence shown here is derived from an EMBL/GenBank/DDBJ whole genome shotgun (WGS) entry which is preliminary data.</text>
</comment>
<dbReference type="InterPro" id="IPR014284">
    <property type="entry name" value="RNA_pol_sigma-70_dom"/>
</dbReference>
<feature type="domain" description="RNA polymerase sigma-70 region 2" evidence="6">
    <location>
        <begin position="77"/>
        <end position="140"/>
    </location>
</feature>
<dbReference type="RefSeq" id="WP_319945817.1">
    <property type="nucleotide sequence ID" value="NZ_WEGK01000026.1"/>
</dbReference>
<dbReference type="InterPro" id="IPR013325">
    <property type="entry name" value="RNA_pol_sigma_r2"/>
</dbReference>
<gene>
    <name evidence="8" type="ORF">NRB20_71810</name>
</gene>
<accession>A0A7K0DEF2</accession>
<dbReference type="PANTHER" id="PTHR43133:SF51">
    <property type="entry name" value="RNA POLYMERASE SIGMA FACTOR"/>
    <property type="match status" value="1"/>
</dbReference>
<sequence length="334" mass="36689">MKTHRVTGEFDQGGANPMWCAVVGVSGLLACAADPPNHGEVEIGSADAPFTQEPAIGEADLVARAVAGDAAAITEVVRLLQDPLYRLALRMTGSPPDAEDATQEILLRVLGNLSTWRAEARLLTWAYRIGVNQLLNLRRRSPQERAQISLDDFATDLRDGLAEQDYRGPEATLLTREVRLTCSQAMLQCLSRDERIAFVLGDVFELGSPEAAWVLGITPATYRKRLQRAKKRLGDFLNSTCGITNPKAACHCARRVDKAVEIGRVDPRRPAYATHPTTPGARTALEVEQQMSRLHDAAAIFRSHPDYAVPATRTESIQRLLNSGRFPLLDESRD</sequence>
<evidence type="ECO:0000256" key="5">
    <source>
        <dbReference type="ARBA" id="ARBA00023163"/>
    </source>
</evidence>
<keyword evidence="5" id="KW-0804">Transcription</keyword>
<dbReference type="NCBIfam" id="TIGR02937">
    <property type="entry name" value="sigma70-ECF"/>
    <property type="match status" value="1"/>
</dbReference>
<dbReference type="Pfam" id="PF08281">
    <property type="entry name" value="Sigma70_r4_2"/>
    <property type="match status" value="1"/>
</dbReference>
<dbReference type="InterPro" id="IPR013249">
    <property type="entry name" value="RNA_pol_sigma70_r4_t2"/>
</dbReference>
<evidence type="ECO:0000259" key="7">
    <source>
        <dbReference type="Pfam" id="PF08281"/>
    </source>
</evidence>
<dbReference type="PROSITE" id="PS51257">
    <property type="entry name" value="PROKAR_LIPOPROTEIN"/>
    <property type="match status" value="1"/>
</dbReference>
<dbReference type="GO" id="GO:0003677">
    <property type="term" value="F:DNA binding"/>
    <property type="evidence" value="ECO:0007669"/>
    <property type="project" value="UniProtKB-KW"/>
</dbReference>
<comment type="similarity">
    <text evidence="1">Belongs to the sigma-70 factor family. ECF subfamily.</text>
</comment>
<protein>
    <submittedName>
        <fullName evidence="8">Uncharacterized protein</fullName>
    </submittedName>
</protein>
<proteinExistence type="inferred from homology"/>
<evidence type="ECO:0000313" key="9">
    <source>
        <dbReference type="Proteomes" id="UP000438448"/>
    </source>
</evidence>
<keyword evidence="9" id="KW-1185">Reference proteome</keyword>
<dbReference type="AlphaFoldDB" id="A0A7K0DEF2"/>
<evidence type="ECO:0000256" key="1">
    <source>
        <dbReference type="ARBA" id="ARBA00010641"/>
    </source>
</evidence>
<keyword evidence="4" id="KW-0238">DNA-binding</keyword>
<evidence type="ECO:0000256" key="4">
    <source>
        <dbReference type="ARBA" id="ARBA00023125"/>
    </source>
</evidence>
<dbReference type="Gene3D" id="1.10.10.10">
    <property type="entry name" value="Winged helix-like DNA-binding domain superfamily/Winged helix DNA-binding domain"/>
    <property type="match status" value="1"/>
</dbReference>
<dbReference type="EMBL" id="WEGK01000026">
    <property type="protein sequence ID" value="MQY24048.1"/>
    <property type="molecule type" value="Genomic_DNA"/>
</dbReference>
<dbReference type="InterPro" id="IPR007627">
    <property type="entry name" value="RNA_pol_sigma70_r2"/>
</dbReference>
<evidence type="ECO:0000259" key="6">
    <source>
        <dbReference type="Pfam" id="PF04542"/>
    </source>
</evidence>
<organism evidence="8 9">
    <name type="scientific">Nocardia macrotermitis</name>
    <dbReference type="NCBI Taxonomy" id="2585198"/>
    <lineage>
        <taxon>Bacteria</taxon>
        <taxon>Bacillati</taxon>
        <taxon>Actinomycetota</taxon>
        <taxon>Actinomycetes</taxon>
        <taxon>Mycobacteriales</taxon>
        <taxon>Nocardiaceae</taxon>
        <taxon>Nocardia</taxon>
    </lineage>
</organism>
<reference evidence="8 9" key="1">
    <citation type="submission" date="2019-10" db="EMBL/GenBank/DDBJ databases">
        <title>Nocardia macrotermitis sp. nov. and Nocardia aurantia sp. nov., isolated from the gut of fungus growing-termite Macrotermes natalensis.</title>
        <authorList>
            <person name="Benndorf R."/>
            <person name="Schwitalla J."/>
            <person name="Martin K."/>
            <person name="De Beer W."/>
            <person name="Kaster A.-K."/>
            <person name="Vollmers J."/>
            <person name="Poulsen M."/>
            <person name="Beemelmanns C."/>
        </authorList>
    </citation>
    <scope>NUCLEOTIDE SEQUENCE [LARGE SCALE GENOMIC DNA]</scope>
    <source>
        <strain evidence="8 9">RB20</strain>
    </source>
</reference>
<dbReference type="Pfam" id="PF04542">
    <property type="entry name" value="Sigma70_r2"/>
    <property type="match status" value="1"/>
</dbReference>
<dbReference type="InterPro" id="IPR013324">
    <property type="entry name" value="RNA_pol_sigma_r3/r4-like"/>
</dbReference>
<dbReference type="SUPFAM" id="SSF88659">
    <property type="entry name" value="Sigma3 and sigma4 domains of RNA polymerase sigma factors"/>
    <property type="match status" value="1"/>
</dbReference>
<dbReference type="InterPro" id="IPR039425">
    <property type="entry name" value="RNA_pol_sigma-70-like"/>
</dbReference>
<dbReference type="InterPro" id="IPR036388">
    <property type="entry name" value="WH-like_DNA-bd_sf"/>
</dbReference>
<dbReference type="Proteomes" id="UP000438448">
    <property type="component" value="Unassembled WGS sequence"/>
</dbReference>
<name>A0A7K0DEF2_9NOCA</name>
<dbReference type="GO" id="GO:0006352">
    <property type="term" value="P:DNA-templated transcription initiation"/>
    <property type="evidence" value="ECO:0007669"/>
    <property type="project" value="InterPro"/>
</dbReference>
<dbReference type="SUPFAM" id="SSF88946">
    <property type="entry name" value="Sigma2 domain of RNA polymerase sigma factors"/>
    <property type="match status" value="1"/>
</dbReference>
<evidence type="ECO:0000256" key="3">
    <source>
        <dbReference type="ARBA" id="ARBA00023082"/>
    </source>
</evidence>